<evidence type="ECO:0000313" key="7">
    <source>
        <dbReference type="EMBL" id="PRX39246.1"/>
    </source>
</evidence>
<dbReference type="CDD" id="cd02968">
    <property type="entry name" value="SCO"/>
    <property type="match status" value="1"/>
</dbReference>
<dbReference type="EMBL" id="PVNE01000027">
    <property type="protein sequence ID" value="PRX39246.1"/>
    <property type="molecule type" value="Genomic_DNA"/>
</dbReference>
<keyword evidence="2 3" id="KW-0186">Copper</keyword>
<evidence type="ECO:0000256" key="2">
    <source>
        <dbReference type="ARBA" id="ARBA00023008"/>
    </source>
</evidence>
<keyword evidence="4" id="KW-1015">Disulfide bond</keyword>
<evidence type="ECO:0000259" key="6">
    <source>
        <dbReference type="PROSITE" id="PS51352"/>
    </source>
</evidence>
<feature type="transmembrane region" description="Helical" evidence="5">
    <location>
        <begin position="12"/>
        <end position="29"/>
    </location>
</feature>
<dbReference type="Pfam" id="PF02630">
    <property type="entry name" value="SCO1-SenC"/>
    <property type="match status" value="1"/>
</dbReference>
<dbReference type="PROSITE" id="PS51352">
    <property type="entry name" value="THIOREDOXIN_2"/>
    <property type="match status" value="1"/>
</dbReference>
<reference evidence="7 8" key="1">
    <citation type="submission" date="2018-03" db="EMBL/GenBank/DDBJ databases">
        <title>Genomic Encyclopedia of Archaeal and Bacterial Type Strains, Phase II (KMG-II): from individual species to whole genera.</title>
        <authorList>
            <person name="Goeker M."/>
        </authorList>
    </citation>
    <scope>NUCLEOTIDE SEQUENCE [LARGE SCALE GENOMIC DNA]</scope>
    <source>
        <strain evidence="7 8">DSM 44946</strain>
    </source>
</reference>
<keyword evidence="5" id="KW-1133">Transmembrane helix</keyword>
<keyword evidence="8" id="KW-1185">Reference proteome</keyword>
<sequence length="217" mass="24782">MKDRRKLLKRIAWFGGVGLFAAVLIWKALDIANCLPFSGPAPAPSNEAETDSEIAWEVPEFEAVDQDGKPFKLSDMKGKVWLADFVFTNCNTVCPPMTANMALLQKRLKFEGLDVEIVSFSVDPERDDQKAIHEFAKQHNVDFSNWHFLTGYPFEEIQKLSRETFKAEVRMDPESDQVVHGTQFYLIDQSGKIRKFYNGVRPDDDQIVHDVKELLGK</sequence>
<keyword evidence="5" id="KW-0472">Membrane</keyword>
<comment type="similarity">
    <text evidence="1">Belongs to the SCO1/2 family.</text>
</comment>
<dbReference type="InterPro" id="IPR003782">
    <property type="entry name" value="SCO1/SenC"/>
</dbReference>
<feature type="binding site" evidence="3">
    <location>
        <position position="94"/>
    </location>
    <ligand>
        <name>Cu cation</name>
        <dbReference type="ChEBI" id="CHEBI:23378"/>
    </ligand>
</feature>
<dbReference type="GO" id="GO:0046872">
    <property type="term" value="F:metal ion binding"/>
    <property type="evidence" value="ECO:0007669"/>
    <property type="project" value="UniProtKB-KW"/>
</dbReference>
<dbReference type="Gene3D" id="3.40.30.10">
    <property type="entry name" value="Glutaredoxin"/>
    <property type="match status" value="1"/>
</dbReference>
<feature type="binding site" evidence="3">
    <location>
        <position position="180"/>
    </location>
    <ligand>
        <name>Cu cation</name>
        <dbReference type="ChEBI" id="CHEBI:23378"/>
    </ligand>
</feature>
<evidence type="ECO:0000256" key="5">
    <source>
        <dbReference type="SAM" id="Phobius"/>
    </source>
</evidence>
<evidence type="ECO:0000313" key="8">
    <source>
        <dbReference type="Proteomes" id="UP000237797"/>
    </source>
</evidence>
<protein>
    <submittedName>
        <fullName evidence="7">Cytochrome oxidase Cu insertion factor (SCO1/SenC/PrrC family)</fullName>
    </submittedName>
</protein>
<keyword evidence="3" id="KW-0479">Metal-binding</keyword>
<dbReference type="PANTHER" id="PTHR12151">
    <property type="entry name" value="ELECTRON TRANSPORT PROTIN SCO1/SENC FAMILY MEMBER"/>
    <property type="match status" value="1"/>
</dbReference>
<accession>A0A2T0LBE8</accession>
<dbReference type="OrthoDB" id="9811998at2"/>
<gene>
    <name evidence="7" type="ORF">CLV97_12729</name>
</gene>
<organism evidence="7 8">
    <name type="scientific">Planifilum fimeticola</name>
    <dbReference type="NCBI Taxonomy" id="201975"/>
    <lineage>
        <taxon>Bacteria</taxon>
        <taxon>Bacillati</taxon>
        <taxon>Bacillota</taxon>
        <taxon>Bacilli</taxon>
        <taxon>Bacillales</taxon>
        <taxon>Thermoactinomycetaceae</taxon>
        <taxon>Planifilum</taxon>
    </lineage>
</organism>
<dbReference type="SUPFAM" id="SSF52833">
    <property type="entry name" value="Thioredoxin-like"/>
    <property type="match status" value="1"/>
</dbReference>
<keyword evidence="5" id="KW-0812">Transmembrane</keyword>
<dbReference type="InterPro" id="IPR013766">
    <property type="entry name" value="Thioredoxin_domain"/>
</dbReference>
<dbReference type="InterPro" id="IPR036249">
    <property type="entry name" value="Thioredoxin-like_sf"/>
</dbReference>
<evidence type="ECO:0000256" key="4">
    <source>
        <dbReference type="PIRSR" id="PIRSR603782-2"/>
    </source>
</evidence>
<dbReference type="RefSeq" id="WP_106346247.1">
    <property type="nucleotide sequence ID" value="NZ_PVNE01000027.1"/>
</dbReference>
<name>A0A2T0LBE8_9BACL</name>
<evidence type="ECO:0000256" key="3">
    <source>
        <dbReference type="PIRSR" id="PIRSR603782-1"/>
    </source>
</evidence>
<dbReference type="Proteomes" id="UP000237797">
    <property type="component" value="Unassembled WGS sequence"/>
</dbReference>
<proteinExistence type="inferred from homology"/>
<comment type="caution">
    <text evidence="7">The sequence shown here is derived from an EMBL/GenBank/DDBJ whole genome shotgun (WGS) entry which is preliminary data.</text>
</comment>
<feature type="disulfide bond" description="Redox-active" evidence="4">
    <location>
        <begin position="90"/>
        <end position="94"/>
    </location>
</feature>
<evidence type="ECO:0000256" key="1">
    <source>
        <dbReference type="ARBA" id="ARBA00010996"/>
    </source>
</evidence>
<feature type="domain" description="Thioredoxin" evidence="6">
    <location>
        <begin position="52"/>
        <end position="216"/>
    </location>
</feature>
<dbReference type="AlphaFoldDB" id="A0A2T0LBE8"/>
<dbReference type="PANTHER" id="PTHR12151:SF25">
    <property type="entry name" value="LINALOOL DEHYDRATASE_ISOMERASE DOMAIN-CONTAINING PROTEIN"/>
    <property type="match status" value="1"/>
</dbReference>
<feature type="binding site" evidence="3">
    <location>
        <position position="90"/>
    </location>
    <ligand>
        <name>Cu cation</name>
        <dbReference type="ChEBI" id="CHEBI:23378"/>
    </ligand>
</feature>